<proteinExistence type="predicted"/>
<gene>
    <name evidence="2" type="ORF">JOF56_008397</name>
</gene>
<protein>
    <submittedName>
        <fullName evidence="2">Uncharacterized protein</fullName>
    </submittedName>
</protein>
<keyword evidence="3" id="KW-1185">Reference proteome</keyword>
<comment type="caution">
    <text evidence="2">The sequence shown here is derived from an EMBL/GenBank/DDBJ whole genome shotgun (WGS) entry which is preliminary data.</text>
</comment>
<feature type="region of interest" description="Disordered" evidence="1">
    <location>
        <begin position="1"/>
        <end position="20"/>
    </location>
</feature>
<accession>A0ABS4TUC4</accession>
<dbReference type="Proteomes" id="UP001519332">
    <property type="component" value="Unassembled WGS sequence"/>
</dbReference>
<evidence type="ECO:0000313" key="2">
    <source>
        <dbReference type="EMBL" id="MBP2328012.1"/>
    </source>
</evidence>
<reference evidence="2 3" key="1">
    <citation type="submission" date="2021-03" db="EMBL/GenBank/DDBJ databases">
        <title>Sequencing the genomes of 1000 actinobacteria strains.</title>
        <authorList>
            <person name="Klenk H.-P."/>
        </authorList>
    </citation>
    <scope>NUCLEOTIDE SEQUENCE [LARGE SCALE GENOMIC DNA]</scope>
    <source>
        <strain evidence="2 3">DSM 46670</strain>
    </source>
</reference>
<dbReference type="EMBL" id="JAGINW010000001">
    <property type="protein sequence ID" value="MBP2328012.1"/>
    <property type="molecule type" value="Genomic_DNA"/>
</dbReference>
<name>A0ABS4TUC4_9PSEU</name>
<evidence type="ECO:0000256" key="1">
    <source>
        <dbReference type="SAM" id="MobiDB-lite"/>
    </source>
</evidence>
<organism evidence="2 3">
    <name type="scientific">Kibdelosporangium banguiense</name>
    <dbReference type="NCBI Taxonomy" id="1365924"/>
    <lineage>
        <taxon>Bacteria</taxon>
        <taxon>Bacillati</taxon>
        <taxon>Actinomycetota</taxon>
        <taxon>Actinomycetes</taxon>
        <taxon>Pseudonocardiales</taxon>
        <taxon>Pseudonocardiaceae</taxon>
        <taxon>Kibdelosporangium</taxon>
    </lineage>
</organism>
<sequence length="38" mass="4343">MTASPDASQNRQRAGRGFTENEWLRYVGPNLAYRQTCP</sequence>
<feature type="compositionally biased region" description="Polar residues" evidence="1">
    <location>
        <begin position="1"/>
        <end position="12"/>
    </location>
</feature>
<evidence type="ECO:0000313" key="3">
    <source>
        <dbReference type="Proteomes" id="UP001519332"/>
    </source>
</evidence>